<feature type="region of interest" description="Disordered" evidence="8">
    <location>
        <begin position="327"/>
        <end position="357"/>
    </location>
</feature>
<feature type="compositionally biased region" description="Acidic residues" evidence="8">
    <location>
        <begin position="965"/>
        <end position="979"/>
    </location>
</feature>
<dbReference type="eggNOG" id="KOG1974">
    <property type="taxonomic scope" value="Eukaryota"/>
</dbReference>
<proteinExistence type="inferred from homology"/>
<comment type="subcellular location">
    <subcellularLocation>
        <location evidence="1">Nucleus</location>
    </subcellularLocation>
</comment>
<dbReference type="Proteomes" id="UP000012174">
    <property type="component" value="Unassembled WGS sequence"/>
</dbReference>
<dbReference type="GO" id="GO:0031298">
    <property type="term" value="C:replication fork protection complex"/>
    <property type="evidence" value="ECO:0007669"/>
    <property type="project" value="TreeGrafter"/>
</dbReference>
<evidence type="ECO:0000256" key="3">
    <source>
        <dbReference type="ARBA" id="ARBA00021529"/>
    </source>
</evidence>
<comment type="similarity">
    <text evidence="2">Belongs to the timeless family.</text>
</comment>
<gene>
    <name evidence="10" type="ORF">UCREL1_9407</name>
</gene>
<feature type="compositionally biased region" description="Basic residues" evidence="8">
    <location>
        <begin position="1099"/>
        <end position="1111"/>
    </location>
</feature>
<feature type="compositionally biased region" description="Polar residues" evidence="8">
    <location>
        <begin position="803"/>
        <end position="813"/>
    </location>
</feature>
<feature type="region of interest" description="Disordered" evidence="8">
    <location>
        <begin position="790"/>
        <end position="822"/>
    </location>
</feature>
<evidence type="ECO:0000256" key="2">
    <source>
        <dbReference type="ARBA" id="ARBA00008174"/>
    </source>
</evidence>
<dbReference type="STRING" id="1287681.M7SHB9"/>
<dbReference type="GO" id="GO:0003677">
    <property type="term" value="F:DNA binding"/>
    <property type="evidence" value="ECO:0007669"/>
    <property type="project" value="TreeGrafter"/>
</dbReference>
<evidence type="ECO:0000256" key="1">
    <source>
        <dbReference type="ARBA" id="ARBA00004123"/>
    </source>
</evidence>
<dbReference type="InterPro" id="IPR044998">
    <property type="entry name" value="Timeless"/>
</dbReference>
<feature type="domain" description="Timeless N-terminal" evidence="9">
    <location>
        <begin position="36"/>
        <end position="305"/>
    </location>
</feature>
<dbReference type="PANTHER" id="PTHR22940">
    <property type="entry name" value="TIMEOUT/TIMELESS-2"/>
    <property type="match status" value="1"/>
</dbReference>
<feature type="compositionally biased region" description="Acidic residues" evidence="8">
    <location>
        <begin position="1115"/>
        <end position="1130"/>
    </location>
</feature>
<dbReference type="OrthoDB" id="310853at2759"/>
<feature type="compositionally biased region" description="Acidic residues" evidence="8">
    <location>
        <begin position="580"/>
        <end position="592"/>
    </location>
</feature>
<feature type="compositionally biased region" description="Acidic residues" evidence="8">
    <location>
        <begin position="1212"/>
        <end position="1224"/>
    </location>
</feature>
<dbReference type="EMBL" id="KB707189">
    <property type="protein sequence ID" value="EMR63643.1"/>
    <property type="molecule type" value="Genomic_DNA"/>
</dbReference>
<sequence length="1250" mass="142452">MELQDETKDIVHPEVRAHINSLVSALGGFSADDDGRYMLGDSALEVLRDIKKWIRFYDEKTNRMDVARCLSEANIIDGDLLHILASWPENATDNKFKARAALACFEIMVPLTWPLERDLEQMTINHHRHLPVLQLAQVNYKRSIINFDAAQILHTAVRVALPSMALSRSDRTSRDEGIIKLVLLFLRNMAMISPPPGVKYDGDESQISRSALIDAFSYQDIFLTILTIASNIGEDFNQEGVILMEIIFHLVKRVDISKLFMDDKQLSKTRSNELTSMMNKEAAMHRPYNRKAPSRHNRWGTMIWVDRGDGKVSTVSGQDALLDAATRQHKMDSSKVYRPPRRPRKDDMEPKDLGPPVSLNARARQQLKGFVEEFLDSGFNPLFQHIRKKIDDQKEYIFEYHSRQFFYLTAWFLEAERVRKKAAKNNQPTRNSDGDVTSFNLVAGVLNQQMFITLNRTMASSLENKQWQDLCAAMRCFTQTLLTVQEMFESPNEEDQEIAENTLSRIFYEDETHERVANIARNYKDQGFEYLDACTELTHTYLRVLEAYSKQNVDMQVRSRRRVRSKKKAVHAAEGNTENPTDEGDESENDEANAERVSKERKFDFNRFAARFVQQGVVDTFVAYMKFYHDLNDSQLKRAHRYFYRIAFKQEMSVMLFRVDIIQLFYNMIKGPEPLDKGSSMFKEWEELTRQILKKCFRKIEDRPQLIIEMLFSKLAATAHYLEYGYEKQTISTSNPKPAAELEFRHTVEPDRQVAIAVGVLLDKNLAHHVKWVRDQLSNAVTERRAWEQMEKAMPSVEADGEGSNTEQPSESGPTKEAPLFAIKPDDDARRTAMFKNSHLRLLMKLVGFERLAPTIEETPDAAWVIPTNHSADKLQDSLDLINKAEFDPPNFEDGALAEDQLRRKTAPRKRAVFDDDDNNNGGLPSDDDDILFPAGGPTARKVLDDPDKPKKTRRRRLKRRGGSEDPDGAEDEPSEEQLEERARKRREREREKARRFKSDVYVHASDDESDDEQGGRWSEFYANEERIRQRQNATAFNLGVTATVTKEGPLDAKVTDMLAAAAQASTGDSDEDTDTDGDGDGSAPKRSQKKKEKEKEKPKKKQQKQKKRKARELLDDDDEDEDVNMDSESETVSTANANDGEDSEPESENAGDGAAASGTDNTPLSSSPHHATSKSGAKRRRLSIPIISGDSTMADAPPHAINSLDKKAGEDNDDEDEDEDEDVPPPSKPVQRRRKRATAGFIIDSSDEE</sequence>
<dbReference type="GO" id="GO:0051321">
    <property type="term" value="P:meiotic cell cycle"/>
    <property type="evidence" value="ECO:0007669"/>
    <property type="project" value="UniProtKB-KW"/>
</dbReference>
<evidence type="ECO:0000256" key="8">
    <source>
        <dbReference type="SAM" id="MobiDB-lite"/>
    </source>
</evidence>
<keyword evidence="4" id="KW-0236">DNA replication inhibitor</keyword>
<dbReference type="GO" id="GO:0006281">
    <property type="term" value="P:DNA repair"/>
    <property type="evidence" value="ECO:0007669"/>
    <property type="project" value="TreeGrafter"/>
</dbReference>
<dbReference type="AlphaFoldDB" id="M7SHB9"/>
<evidence type="ECO:0000256" key="5">
    <source>
        <dbReference type="ARBA" id="ARBA00023242"/>
    </source>
</evidence>
<feature type="compositionally biased region" description="Acidic residues" evidence="8">
    <location>
        <begin position="1069"/>
        <end position="1080"/>
    </location>
</feature>
<name>M7SHB9_EUTLA</name>
<dbReference type="KEGG" id="ela:UCREL1_9407"/>
<keyword evidence="5" id="KW-0539">Nucleus</keyword>
<keyword evidence="11" id="KW-1185">Reference proteome</keyword>
<feature type="compositionally biased region" description="Basic residues" evidence="8">
    <location>
        <begin position="558"/>
        <end position="570"/>
    </location>
</feature>
<feature type="region of interest" description="Disordered" evidence="8">
    <location>
        <begin position="558"/>
        <end position="595"/>
    </location>
</feature>
<evidence type="ECO:0000256" key="4">
    <source>
        <dbReference type="ARBA" id="ARBA00022880"/>
    </source>
</evidence>
<feature type="compositionally biased region" description="Basic and acidic residues" evidence="8">
    <location>
        <begin position="989"/>
        <end position="1007"/>
    </location>
</feature>
<feature type="compositionally biased region" description="Polar residues" evidence="8">
    <location>
        <begin position="1159"/>
        <end position="1176"/>
    </location>
</feature>
<protein>
    <recommendedName>
        <fullName evidence="3">Topoisomerase 1-associated factor 1</fullName>
    </recommendedName>
</protein>
<dbReference type="GO" id="GO:0000076">
    <property type="term" value="P:DNA replication checkpoint signaling"/>
    <property type="evidence" value="ECO:0007669"/>
    <property type="project" value="TreeGrafter"/>
</dbReference>
<evidence type="ECO:0000256" key="7">
    <source>
        <dbReference type="ARBA" id="ARBA00023306"/>
    </source>
</evidence>
<dbReference type="HOGENOM" id="CLU_004390_0_0_1"/>
<dbReference type="Pfam" id="PF04821">
    <property type="entry name" value="TIMELESS"/>
    <property type="match status" value="1"/>
</dbReference>
<evidence type="ECO:0000256" key="6">
    <source>
        <dbReference type="ARBA" id="ARBA00023254"/>
    </source>
</evidence>
<organism evidence="10 11">
    <name type="scientific">Eutypa lata (strain UCR-EL1)</name>
    <name type="common">Grapevine dieback disease fungus</name>
    <name type="synonym">Eutypa armeniacae</name>
    <dbReference type="NCBI Taxonomy" id="1287681"/>
    <lineage>
        <taxon>Eukaryota</taxon>
        <taxon>Fungi</taxon>
        <taxon>Dikarya</taxon>
        <taxon>Ascomycota</taxon>
        <taxon>Pezizomycotina</taxon>
        <taxon>Sordariomycetes</taxon>
        <taxon>Xylariomycetidae</taxon>
        <taxon>Xylariales</taxon>
        <taxon>Diatrypaceae</taxon>
        <taxon>Eutypa</taxon>
    </lineage>
</organism>
<feature type="compositionally biased region" description="Basic residues" evidence="8">
    <location>
        <begin position="951"/>
        <end position="961"/>
    </location>
</feature>
<keyword evidence="6" id="KW-0469">Meiosis</keyword>
<dbReference type="PANTHER" id="PTHR22940:SF4">
    <property type="entry name" value="PROTEIN TIMELESS HOMOLOG"/>
    <property type="match status" value="1"/>
</dbReference>
<reference evidence="11" key="1">
    <citation type="journal article" date="2013" name="Genome Announc.">
        <title>Draft genome sequence of the grapevine dieback fungus Eutypa lata UCR-EL1.</title>
        <authorList>
            <person name="Blanco-Ulate B."/>
            <person name="Rolshausen P.E."/>
            <person name="Cantu D."/>
        </authorList>
    </citation>
    <scope>NUCLEOTIDE SEQUENCE [LARGE SCALE GENOMIC DNA]</scope>
    <source>
        <strain evidence="11">UCR-EL1</strain>
    </source>
</reference>
<feature type="compositionally biased region" description="Acidic residues" evidence="8">
    <location>
        <begin position="1140"/>
        <end position="1150"/>
    </location>
</feature>
<dbReference type="OMA" id="VNHHRHT"/>
<evidence type="ECO:0000313" key="11">
    <source>
        <dbReference type="Proteomes" id="UP000012174"/>
    </source>
</evidence>
<feature type="region of interest" description="Disordered" evidence="8">
    <location>
        <begin position="1062"/>
        <end position="1250"/>
    </location>
</feature>
<evidence type="ECO:0000259" key="9">
    <source>
        <dbReference type="Pfam" id="PF04821"/>
    </source>
</evidence>
<feature type="region of interest" description="Disordered" evidence="8">
    <location>
        <begin position="904"/>
        <end position="1018"/>
    </location>
</feature>
<evidence type="ECO:0000313" key="10">
    <source>
        <dbReference type="EMBL" id="EMR63643.1"/>
    </source>
</evidence>
<keyword evidence="7" id="KW-0131">Cell cycle</keyword>
<accession>M7SHB9</accession>
<dbReference type="GO" id="GO:0043111">
    <property type="term" value="P:replication fork arrest"/>
    <property type="evidence" value="ECO:0007669"/>
    <property type="project" value="TreeGrafter"/>
</dbReference>
<dbReference type="GO" id="GO:0016853">
    <property type="term" value="F:isomerase activity"/>
    <property type="evidence" value="ECO:0007669"/>
    <property type="project" value="UniProtKB-KW"/>
</dbReference>
<keyword evidence="10" id="KW-0413">Isomerase</keyword>
<dbReference type="InterPro" id="IPR006906">
    <property type="entry name" value="Timeless_N"/>
</dbReference>